<dbReference type="Pfam" id="PF02566">
    <property type="entry name" value="OsmC"/>
    <property type="match status" value="1"/>
</dbReference>
<dbReference type="InterPro" id="IPR003718">
    <property type="entry name" value="OsmC/Ohr_fam"/>
</dbReference>
<proteinExistence type="predicted"/>
<sequence length="130" mass="14507">MDIVNAHIGKELYKTIISTATNNLIADEPEDVGGKDLGFNPNELLAAALAACTSATLRMYADRKAWDLSEVKVEVSFERDAKLNQSFMKRKIELIGNLDEEQRKRLFTIANSCPIHKTLTNPIEIETSLV</sequence>
<dbReference type="RefSeq" id="WP_323296240.1">
    <property type="nucleotide sequence ID" value="NZ_JAYFUM010000008.1"/>
</dbReference>
<name>A0ABU5Q8B9_9BACT</name>
<dbReference type="EMBL" id="JAYFUM010000008">
    <property type="protein sequence ID" value="MEA5139079.1"/>
    <property type="molecule type" value="Genomic_DNA"/>
</dbReference>
<gene>
    <name evidence="1" type="ORF">VB248_08035</name>
</gene>
<evidence type="ECO:0000313" key="1">
    <source>
        <dbReference type="EMBL" id="MEA5139079.1"/>
    </source>
</evidence>
<dbReference type="InterPro" id="IPR015946">
    <property type="entry name" value="KH_dom-like_a/b"/>
</dbReference>
<organism evidence="1 2">
    <name type="scientific">Arcicella rigui</name>
    <dbReference type="NCBI Taxonomy" id="797020"/>
    <lineage>
        <taxon>Bacteria</taxon>
        <taxon>Pseudomonadati</taxon>
        <taxon>Bacteroidota</taxon>
        <taxon>Cytophagia</taxon>
        <taxon>Cytophagales</taxon>
        <taxon>Flectobacillaceae</taxon>
        <taxon>Arcicella</taxon>
    </lineage>
</organism>
<dbReference type="PANTHER" id="PTHR39624:SF2">
    <property type="entry name" value="OSMC-LIKE PROTEIN"/>
    <property type="match status" value="1"/>
</dbReference>
<accession>A0ABU5Q8B9</accession>
<evidence type="ECO:0000313" key="2">
    <source>
        <dbReference type="Proteomes" id="UP001302949"/>
    </source>
</evidence>
<dbReference type="PANTHER" id="PTHR39624">
    <property type="entry name" value="PROTEIN INVOLVED IN RIMO-MEDIATED BETA-METHYLTHIOLATION OF RIBOSOMAL PROTEIN S12 YCAO"/>
    <property type="match status" value="1"/>
</dbReference>
<reference evidence="1 2" key="1">
    <citation type="submission" date="2023-12" db="EMBL/GenBank/DDBJ databases">
        <title>Novel species of the genus Arcicella isolated from rivers.</title>
        <authorList>
            <person name="Lu H."/>
        </authorList>
    </citation>
    <scope>NUCLEOTIDE SEQUENCE [LARGE SCALE GENOMIC DNA]</scope>
    <source>
        <strain evidence="1 2">KCTC 23307</strain>
    </source>
</reference>
<dbReference type="InterPro" id="IPR036102">
    <property type="entry name" value="OsmC/Ohrsf"/>
</dbReference>
<protein>
    <submittedName>
        <fullName evidence="1">OsmC family protein</fullName>
    </submittedName>
</protein>
<dbReference type="Gene3D" id="3.30.300.20">
    <property type="match status" value="1"/>
</dbReference>
<comment type="caution">
    <text evidence="1">The sequence shown here is derived from an EMBL/GenBank/DDBJ whole genome shotgun (WGS) entry which is preliminary data.</text>
</comment>
<keyword evidence="2" id="KW-1185">Reference proteome</keyword>
<dbReference type="Proteomes" id="UP001302949">
    <property type="component" value="Unassembled WGS sequence"/>
</dbReference>
<dbReference type="SUPFAM" id="SSF82784">
    <property type="entry name" value="OsmC-like"/>
    <property type="match status" value="1"/>
</dbReference>